<gene>
    <name evidence="5" type="ORF">SAMN05660236_5206</name>
</gene>
<feature type="compositionally biased region" description="Low complexity" evidence="1">
    <location>
        <begin position="447"/>
        <end position="459"/>
    </location>
</feature>
<accession>A0A1T5MEH2</accession>
<keyword evidence="3" id="KW-0732">Signal</keyword>
<dbReference type="InterPro" id="IPR007621">
    <property type="entry name" value="TPM_dom"/>
</dbReference>
<feature type="transmembrane region" description="Helical" evidence="2">
    <location>
        <begin position="253"/>
        <end position="274"/>
    </location>
</feature>
<protein>
    <recommendedName>
        <fullName evidence="4">TPM domain-containing protein</fullName>
    </recommendedName>
</protein>
<feature type="transmembrane region" description="Helical" evidence="2">
    <location>
        <begin position="181"/>
        <end position="202"/>
    </location>
</feature>
<feature type="transmembrane region" description="Helical" evidence="2">
    <location>
        <begin position="301"/>
        <end position="320"/>
    </location>
</feature>
<feature type="chain" id="PRO_5010527946" description="TPM domain-containing protein" evidence="3">
    <location>
        <begin position="21"/>
        <end position="480"/>
    </location>
</feature>
<dbReference type="AlphaFoldDB" id="A0A1T5MEH2"/>
<feature type="compositionally biased region" description="Gly residues" evidence="1">
    <location>
        <begin position="460"/>
        <end position="480"/>
    </location>
</feature>
<evidence type="ECO:0000313" key="6">
    <source>
        <dbReference type="Proteomes" id="UP000190961"/>
    </source>
</evidence>
<name>A0A1T5MEH2_9BACT</name>
<evidence type="ECO:0000256" key="3">
    <source>
        <dbReference type="SAM" id="SignalP"/>
    </source>
</evidence>
<sequence>MRYILTLFFLISAVMLPAQSTVESIPNQKLINGSYVSNPDDILDATTVLQLDTLLASVEKKTTAQVAVVIVESIGEQDIVDFAQELFTAWGIGNKERDNGLLVLLVKDQRTVRFHTGYGLEGILPDITCKRIQREVMVPEFKNENYNAGILAGVQEVSKVLTNPDYAVELAEPESDTTSNWAGFIILLSVFVAPAALIVYIVKAVSGNFADSKKVVYTPYPEMRLSRLVWLTVFVGIPICIVVFFGVSSVENAAIWCFASLYLYFMATLFYRLWRMKKVINRFAEAQQYHEIVEFIRKQQLFWFFMALAFPLPFIFYFPYHLVRKRIYRDHSRNCKQCQGALRKLRGKEEYIYLSEGMQMEEQLRSVDYDVWHCSNCQSTEMWHYLNHRTKYQPCPECKTIAYCLVSKQTIEQATYSSSGFGESIHACKFCGKTKKARYTIAQLVESSSSGSSGSSSGSSSGGGSWGGGSSGGGGSSSSW</sequence>
<organism evidence="5 6">
    <name type="scientific">Ohtaekwangia koreensis</name>
    <dbReference type="NCBI Taxonomy" id="688867"/>
    <lineage>
        <taxon>Bacteria</taxon>
        <taxon>Pseudomonadati</taxon>
        <taxon>Bacteroidota</taxon>
        <taxon>Cytophagia</taxon>
        <taxon>Cytophagales</taxon>
        <taxon>Fulvivirgaceae</taxon>
        <taxon>Ohtaekwangia</taxon>
    </lineage>
</organism>
<dbReference type="Pfam" id="PF04536">
    <property type="entry name" value="TPM_phosphatase"/>
    <property type="match status" value="1"/>
</dbReference>
<keyword evidence="6" id="KW-1185">Reference proteome</keyword>
<dbReference type="Gene3D" id="3.10.310.50">
    <property type="match status" value="1"/>
</dbReference>
<dbReference type="Proteomes" id="UP000190961">
    <property type="component" value="Unassembled WGS sequence"/>
</dbReference>
<reference evidence="5 6" key="1">
    <citation type="submission" date="2017-02" db="EMBL/GenBank/DDBJ databases">
        <authorList>
            <person name="Peterson S.W."/>
        </authorList>
    </citation>
    <scope>NUCLEOTIDE SEQUENCE [LARGE SCALE GENOMIC DNA]</scope>
    <source>
        <strain evidence="5 6">DSM 25262</strain>
    </source>
</reference>
<feature type="domain" description="TPM" evidence="4">
    <location>
        <begin position="37"/>
        <end position="159"/>
    </location>
</feature>
<feature type="region of interest" description="Disordered" evidence="1">
    <location>
        <begin position="446"/>
        <end position="480"/>
    </location>
</feature>
<dbReference type="PANTHER" id="PTHR30373:SF2">
    <property type="entry name" value="UPF0603 PROTEIN YGCG"/>
    <property type="match status" value="1"/>
</dbReference>
<keyword evidence="2" id="KW-0472">Membrane</keyword>
<dbReference type="STRING" id="688867.SAMN05660236_5206"/>
<dbReference type="EMBL" id="FUZU01000004">
    <property type="protein sequence ID" value="SKC86641.1"/>
    <property type="molecule type" value="Genomic_DNA"/>
</dbReference>
<evidence type="ECO:0000259" key="4">
    <source>
        <dbReference type="Pfam" id="PF04536"/>
    </source>
</evidence>
<feature type="transmembrane region" description="Helical" evidence="2">
    <location>
        <begin position="228"/>
        <end position="247"/>
    </location>
</feature>
<evidence type="ECO:0000256" key="2">
    <source>
        <dbReference type="SAM" id="Phobius"/>
    </source>
</evidence>
<evidence type="ECO:0000313" key="5">
    <source>
        <dbReference type="EMBL" id="SKC86641.1"/>
    </source>
</evidence>
<keyword evidence="2" id="KW-0812">Transmembrane</keyword>
<dbReference type="PANTHER" id="PTHR30373">
    <property type="entry name" value="UPF0603 PROTEIN YGCG"/>
    <property type="match status" value="1"/>
</dbReference>
<keyword evidence="2" id="KW-1133">Transmembrane helix</keyword>
<evidence type="ECO:0000256" key="1">
    <source>
        <dbReference type="SAM" id="MobiDB-lite"/>
    </source>
</evidence>
<proteinExistence type="predicted"/>
<feature type="signal peptide" evidence="3">
    <location>
        <begin position="1"/>
        <end position="20"/>
    </location>
</feature>